<keyword evidence="2" id="KW-0488">Methylation</keyword>
<dbReference type="Gene3D" id="2.60.120.920">
    <property type="match status" value="1"/>
</dbReference>
<evidence type="ECO:0000256" key="3">
    <source>
        <dbReference type="ARBA" id="ARBA00022553"/>
    </source>
</evidence>
<comment type="subcellular location">
    <subcellularLocation>
        <location evidence="1">Nucleus</location>
    </subcellularLocation>
</comment>
<name>A0A7R9IMX7_9NEOP</name>
<accession>A0A7R9IMX7</accession>
<gene>
    <name evidence="8" type="ORF">TTEB3V08_LOCUS9277</name>
</gene>
<dbReference type="EMBL" id="OE004687">
    <property type="protein sequence ID" value="CAD7461365.1"/>
    <property type="molecule type" value="Genomic_DNA"/>
</dbReference>
<evidence type="ECO:0000259" key="6">
    <source>
        <dbReference type="PROSITE" id="PS50188"/>
    </source>
</evidence>
<evidence type="ECO:0000256" key="1">
    <source>
        <dbReference type="ARBA" id="ARBA00004123"/>
    </source>
</evidence>
<dbReference type="SUPFAM" id="SSF68906">
    <property type="entry name" value="SAP domain"/>
    <property type="match status" value="1"/>
</dbReference>
<dbReference type="Pfam" id="PF00622">
    <property type="entry name" value="SPRY"/>
    <property type="match status" value="1"/>
</dbReference>
<evidence type="ECO:0000256" key="4">
    <source>
        <dbReference type="ARBA" id="ARBA00023242"/>
    </source>
</evidence>
<dbReference type="GO" id="GO:0003723">
    <property type="term" value="F:RNA binding"/>
    <property type="evidence" value="ECO:0007669"/>
    <property type="project" value="TreeGrafter"/>
</dbReference>
<dbReference type="Gene3D" id="1.10.720.30">
    <property type="entry name" value="SAP domain"/>
    <property type="match status" value="1"/>
</dbReference>
<keyword evidence="4" id="KW-0539">Nucleus</keyword>
<feature type="region of interest" description="Disordered" evidence="5">
    <location>
        <begin position="42"/>
        <end position="214"/>
    </location>
</feature>
<dbReference type="PROSITE" id="PS50188">
    <property type="entry name" value="B302_SPRY"/>
    <property type="match status" value="1"/>
</dbReference>
<dbReference type="Pfam" id="PF02037">
    <property type="entry name" value="SAP"/>
    <property type="match status" value="1"/>
</dbReference>
<dbReference type="PANTHER" id="PTHR12381:SF56">
    <property type="entry name" value="B30.2_SPRY DOMAIN-CONTAINING PROTEIN-RELATED"/>
    <property type="match status" value="1"/>
</dbReference>
<feature type="compositionally biased region" description="Basic residues" evidence="5">
    <location>
        <begin position="191"/>
        <end position="205"/>
    </location>
</feature>
<dbReference type="InterPro" id="IPR027417">
    <property type="entry name" value="P-loop_NTPase"/>
</dbReference>
<evidence type="ECO:0000256" key="2">
    <source>
        <dbReference type="ARBA" id="ARBA00022481"/>
    </source>
</evidence>
<evidence type="ECO:0000259" key="7">
    <source>
        <dbReference type="PROSITE" id="PS50800"/>
    </source>
</evidence>
<dbReference type="SMART" id="SM00513">
    <property type="entry name" value="SAP"/>
    <property type="match status" value="1"/>
</dbReference>
<dbReference type="PROSITE" id="PS50800">
    <property type="entry name" value="SAP"/>
    <property type="match status" value="1"/>
</dbReference>
<dbReference type="InterPro" id="IPR001870">
    <property type="entry name" value="B30.2/SPRY"/>
</dbReference>
<dbReference type="Gene3D" id="3.40.50.300">
    <property type="entry name" value="P-loop containing nucleotide triphosphate hydrolases"/>
    <property type="match status" value="1"/>
</dbReference>
<sequence length="573" mass="65391">MSDSMDPGKMKVVELRAELSSRGLDSKGIKAVLVDRLREAIAKETGQDIRETSILETSTEDSFIENESFSPSKRRSFEKDQSDEDDEESNSHKHKKPKLEGEVKSELNSQSIKEEPHQDYPSGVDANVTDDSLRNDKIQIKQEEQQDQAKLKDEKEDVDSETKVKQEGKENTQTAVKEEHDRRDRDDKRGEKRRHSPSPKRRSTPPRKLDDEPEFDETAVLLDDSDLNLVIDKDNFTTATPMHEQGFGYVWAGARATFGFTTGKVCFEVKVVENLNVSHLEDEPNPHVLRVGWSVDSTSMQLGEEPLSYGYGGTGKASTDCKFKDYGKPFTEGDVVGAYLDLDSSPIIMSFTVNGEPQGVAYEIAHSQLEGKPLFPHILTKNSKFECNFSGNNPWFNALPGYTFVGDYPLEQRHAGAKRPEKREECEMIMMCGLPGCGKTTWANEWYNQHLDTKYNILGTNNLIDKMKMMGLPRKRNYAGRWDVLIDKCTKCLVKLLDVAARRRRNYILDQADIRVLLREMIWMCNEDVKGENPKNNGGDEGLRKKTARKRWEEWITASYRRRKEEEGDILLN</sequence>
<dbReference type="SUPFAM" id="SSF52540">
    <property type="entry name" value="P-loop containing nucleoside triphosphate hydrolases"/>
    <property type="match status" value="1"/>
</dbReference>
<feature type="domain" description="SAP" evidence="7">
    <location>
        <begin position="7"/>
        <end position="41"/>
    </location>
</feature>
<feature type="compositionally biased region" description="Basic and acidic residues" evidence="5">
    <location>
        <begin position="42"/>
        <end position="53"/>
    </location>
</feature>
<evidence type="ECO:0000313" key="8">
    <source>
        <dbReference type="EMBL" id="CAD7461365.1"/>
    </source>
</evidence>
<dbReference type="InterPro" id="IPR003877">
    <property type="entry name" value="SPRY_dom"/>
</dbReference>
<keyword evidence="3" id="KW-0597">Phosphoprotein</keyword>
<dbReference type="InterPro" id="IPR035778">
    <property type="entry name" value="SPRY_hnRNP_U"/>
</dbReference>
<dbReference type="InterPro" id="IPR013320">
    <property type="entry name" value="ConA-like_dom_sf"/>
</dbReference>
<dbReference type="InterPro" id="IPR043136">
    <property type="entry name" value="B30.2/SPRY_sf"/>
</dbReference>
<proteinExistence type="predicted"/>
<dbReference type="AlphaFoldDB" id="A0A7R9IMX7"/>
<dbReference type="PANTHER" id="PTHR12381">
    <property type="entry name" value="HETEROGENEOUS NUCLEAR RIBONUCLEOPROTEIN U FAMILY MEMBER"/>
    <property type="match status" value="1"/>
</dbReference>
<dbReference type="GO" id="GO:0000380">
    <property type="term" value="P:alternative mRNA splicing, via spliceosome"/>
    <property type="evidence" value="ECO:0007669"/>
    <property type="project" value="TreeGrafter"/>
</dbReference>
<protein>
    <submittedName>
        <fullName evidence="8">Uncharacterized protein</fullName>
    </submittedName>
</protein>
<feature type="compositionally biased region" description="Basic and acidic residues" evidence="5">
    <location>
        <begin position="131"/>
        <end position="190"/>
    </location>
</feature>
<evidence type="ECO:0000256" key="5">
    <source>
        <dbReference type="SAM" id="MobiDB-lite"/>
    </source>
</evidence>
<dbReference type="SUPFAM" id="SSF49899">
    <property type="entry name" value="Concanavalin A-like lectins/glucanases"/>
    <property type="match status" value="1"/>
</dbReference>
<dbReference type="GO" id="GO:0005634">
    <property type="term" value="C:nucleus"/>
    <property type="evidence" value="ECO:0007669"/>
    <property type="project" value="UniProtKB-SubCell"/>
</dbReference>
<dbReference type="InterPro" id="IPR003034">
    <property type="entry name" value="SAP_dom"/>
</dbReference>
<reference evidence="8" key="1">
    <citation type="submission" date="2020-11" db="EMBL/GenBank/DDBJ databases">
        <authorList>
            <person name="Tran Van P."/>
        </authorList>
    </citation>
    <scope>NUCLEOTIDE SEQUENCE</scope>
</reference>
<dbReference type="Pfam" id="PF13671">
    <property type="entry name" value="AAA_33"/>
    <property type="match status" value="1"/>
</dbReference>
<feature type="domain" description="B30.2/SPRY" evidence="6">
    <location>
        <begin position="197"/>
        <end position="396"/>
    </location>
</feature>
<dbReference type="SMART" id="SM00449">
    <property type="entry name" value="SPRY"/>
    <property type="match status" value="1"/>
</dbReference>
<dbReference type="CDD" id="cd12884">
    <property type="entry name" value="SPRY_hnRNP"/>
    <property type="match status" value="1"/>
</dbReference>
<organism evidence="8">
    <name type="scientific">Timema tahoe</name>
    <dbReference type="NCBI Taxonomy" id="61484"/>
    <lineage>
        <taxon>Eukaryota</taxon>
        <taxon>Metazoa</taxon>
        <taxon>Ecdysozoa</taxon>
        <taxon>Arthropoda</taxon>
        <taxon>Hexapoda</taxon>
        <taxon>Insecta</taxon>
        <taxon>Pterygota</taxon>
        <taxon>Neoptera</taxon>
        <taxon>Polyneoptera</taxon>
        <taxon>Phasmatodea</taxon>
        <taxon>Timematodea</taxon>
        <taxon>Timematoidea</taxon>
        <taxon>Timematidae</taxon>
        <taxon>Timema</taxon>
    </lineage>
</organism>
<dbReference type="InterPro" id="IPR036361">
    <property type="entry name" value="SAP_dom_sf"/>
</dbReference>